<gene>
    <name evidence="2" type="ORF">N7449_007949</name>
</gene>
<protein>
    <submittedName>
        <fullName evidence="2">Uncharacterized protein</fullName>
    </submittedName>
</protein>
<sequence length="104" mass="11914">MNVKVRVSKLKECVLVFKIETKLNGWSWAGLVVARLSMGVRKQEHDVDLQCSARFFWGPRQAYRIFFCLAPLGAFGWLMGEARDSKGFIPLFRKARYGLDSLLS</sequence>
<keyword evidence="3" id="KW-1185">Reference proteome</keyword>
<accession>A0A9W9MCJ3</accession>
<feature type="transmembrane region" description="Helical" evidence="1">
    <location>
        <begin position="62"/>
        <end position="80"/>
    </location>
</feature>
<evidence type="ECO:0000313" key="2">
    <source>
        <dbReference type="EMBL" id="KAJ5197470.1"/>
    </source>
</evidence>
<dbReference type="EMBL" id="JAPQKQ010000005">
    <property type="protein sequence ID" value="KAJ5197470.1"/>
    <property type="molecule type" value="Genomic_DNA"/>
</dbReference>
<organism evidence="2 3">
    <name type="scientific">Penicillium cf. viridicatum</name>
    <dbReference type="NCBI Taxonomy" id="2972119"/>
    <lineage>
        <taxon>Eukaryota</taxon>
        <taxon>Fungi</taxon>
        <taxon>Dikarya</taxon>
        <taxon>Ascomycota</taxon>
        <taxon>Pezizomycotina</taxon>
        <taxon>Eurotiomycetes</taxon>
        <taxon>Eurotiomycetidae</taxon>
        <taxon>Eurotiales</taxon>
        <taxon>Aspergillaceae</taxon>
        <taxon>Penicillium</taxon>
    </lineage>
</organism>
<reference evidence="2" key="1">
    <citation type="submission" date="2022-11" db="EMBL/GenBank/DDBJ databases">
        <authorList>
            <person name="Petersen C."/>
        </authorList>
    </citation>
    <scope>NUCLEOTIDE SEQUENCE</scope>
    <source>
        <strain evidence="2">IBT 20477</strain>
    </source>
</reference>
<keyword evidence="1" id="KW-0812">Transmembrane</keyword>
<dbReference type="Proteomes" id="UP001150942">
    <property type="component" value="Unassembled WGS sequence"/>
</dbReference>
<reference evidence="2" key="2">
    <citation type="journal article" date="2023" name="IMA Fungus">
        <title>Comparative genomic study of the Penicillium genus elucidates a diverse pangenome and 15 lateral gene transfer events.</title>
        <authorList>
            <person name="Petersen C."/>
            <person name="Sorensen T."/>
            <person name="Nielsen M.R."/>
            <person name="Sondergaard T.E."/>
            <person name="Sorensen J.L."/>
            <person name="Fitzpatrick D.A."/>
            <person name="Frisvad J.C."/>
            <person name="Nielsen K.L."/>
        </authorList>
    </citation>
    <scope>NUCLEOTIDE SEQUENCE</scope>
    <source>
        <strain evidence="2">IBT 20477</strain>
    </source>
</reference>
<evidence type="ECO:0000313" key="3">
    <source>
        <dbReference type="Proteomes" id="UP001150942"/>
    </source>
</evidence>
<evidence type="ECO:0000256" key="1">
    <source>
        <dbReference type="SAM" id="Phobius"/>
    </source>
</evidence>
<name>A0A9W9MCJ3_9EURO</name>
<comment type="caution">
    <text evidence="2">The sequence shown here is derived from an EMBL/GenBank/DDBJ whole genome shotgun (WGS) entry which is preliminary data.</text>
</comment>
<dbReference type="AlphaFoldDB" id="A0A9W9MCJ3"/>
<keyword evidence="1" id="KW-1133">Transmembrane helix</keyword>
<proteinExistence type="predicted"/>
<keyword evidence="1" id="KW-0472">Membrane</keyword>